<proteinExistence type="predicted"/>
<dbReference type="Gene3D" id="2.20.25.240">
    <property type="match status" value="1"/>
</dbReference>
<evidence type="ECO:0008006" key="3">
    <source>
        <dbReference type="Google" id="ProtNLM"/>
    </source>
</evidence>
<protein>
    <recommendedName>
        <fullName evidence="3">MULE transposase domain-containing protein</fullName>
    </recommendedName>
</protein>
<organism evidence="1 2">
    <name type="scientific">Macrosiphum euphorbiae</name>
    <name type="common">potato aphid</name>
    <dbReference type="NCBI Taxonomy" id="13131"/>
    <lineage>
        <taxon>Eukaryota</taxon>
        <taxon>Metazoa</taxon>
        <taxon>Ecdysozoa</taxon>
        <taxon>Arthropoda</taxon>
        <taxon>Hexapoda</taxon>
        <taxon>Insecta</taxon>
        <taxon>Pterygota</taxon>
        <taxon>Neoptera</taxon>
        <taxon>Paraneoptera</taxon>
        <taxon>Hemiptera</taxon>
        <taxon>Sternorrhyncha</taxon>
        <taxon>Aphidomorpha</taxon>
        <taxon>Aphidoidea</taxon>
        <taxon>Aphididae</taxon>
        <taxon>Macrosiphini</taxon>
        <taxon>Macrosiphum</taxon>
    </lineage>
</organism>
<evidence type="ECO:0000313" key="1">
    <source>
        <dbReference type="EMBL" id="CAI6348414.1"/>
    </source>
</evidence>
<accession>A0AAV0VW11</accession>
<comment type="caution">
    <text evidence="1">The sequence shown here is derived from an EMBL/GenBank/DDBJ whole genome shotgun (WGS) entry which is preliminary data.</text>
</comment>
<dbReference type="Proteomes" id="UP001160148">
    <property type="component" value="Unassembled WGS sequence"/>
</dbReference>
<evidence type="ECO:0000313" key="2">
    <source>
        <dbReference type="Proteomes" id="UP001160148"/>
    </source>
</evidence>
<gene>
    <name evidence="1" type="ORF">MEUPH1_LOCUS5093</name>
</gene>
<keyword evidence="2" id="KW-1185">Reference proteome</keyword>
<dbReference type="EMBL" id="CARXXK010000001">
    <property type="protein sequence ID" value="CAI6348414.1"/>
    <property type="molecule type" value="Genomic_DNA"/>
</dbReference>
<name>A0AAV0VW11_9HEMI</name>
<reference evidence="1 2" key="1">
    <citation type="submission" date="2023-01" db="EMBL/GenBank/DDBJ databases">
        <authorList>
            <person name="Whitehead M."/>
        </authorList>
    </citation>
    <scope>NUCLEOTIDE SEQUENCE [LARGE SCALE GENOMIC DNA]</scope>
</reference>
<dbReference type="AlphaFoldDB" id="A0AAV0VW11"/>
<sequence>MDNSEIKVILSERGKELANVGTFKYRFIGSIKKGELLKWRCTKNNCTAMIYSGPDKNIVIKSSGQHKHKGNSPNKLERQVLRENCKRRVEESLSTQPLKLIRSELLNKQSSIVHKDLKTVRKAMYDRRRKVLPKLPKSPEDVFLQLNLMKTQDDFKFRGQPFIHIPEDNSFVCITSDFNLLFMIKHDCIDFFADGTFNYSPKYFEQLYTIHGYKNGYYLPLVYFFLFKKSKDTYKKMWIFLQNLCVEYTGSQFILKKLHVDFEKAAHQAAYEVFENVQLIACRFHLGQSWWRKINSDSILRIAYKKENDELGNWLKSFFGLAFLPNHEVADAFVELMSVCPNDKVCSEFSDYVFNNYIDDESPFPPNIWAKEPMFDPRTTNAVESFHRTYNSQFYKSHPHIHLVIMVLQETQAETMTKIRSIETDSYKSMSFIEMQKINATIMAYDEYLRNKCSKDLLKYLLKVGNKYLGIPL</sequence>